<protein>
    <submittedName>
        <fullName evidence="1">Uncharacterized protein</fullName>
    </submittedName>
</protein>
<sequence length="168" mass="18064">MRGQGIPGGLGDPDVELGVEGVEVAGGQVRGVHLVEDGAQRKVIGASGVGGGLGDRPFLQRQPGPQHLGAVEVTERQLHLQQHRETRARVAEEHGSAIRPAAGPNIDDAQGFEHAQRFPQRRPAHSEELSELALAGQPVARCQTPVEDALLDLRHDLLVRPHLARRFP</sequence>
<gene>
    <name evidence="1" type="ORF">R4I43_12670</name>
</gene>
<organism evidence="1 2">
    <name type="scientific">Saccharopolyspora mangrovi</name>
    <dbReference type="NCBI Taxonomy" id="3082379"/>
    <lineage>
        <taxon>Bacteria</taxon>
        <taxon>Bacillati</taxon>
        <taxon>Actinomycetota</taxon>
        <taxon>Actinomycetes</taxon>
        <taxon>Pseudonocardiales</taxon>
        <taxon>Pseudonocardiaceae</taxon>
        <taxon>Saccharopolyspora</taxon>
    </lineage>
</organism>
<evidence type="ECO:0000313" key="1">
    <source>
        <dbReference type="EMBL" id="MEB3368260.1"/>
    </source>
</evidence>
<evidence type="ECO:0000313" key="2">
    <source>
        <dbReference type="Proteomes" id="UP001327093"/>
    </source>
</evidence>
<proteinExistence type="predicted"/>
<keyword evidence="2" id="KW-1185">Reference proteome</keyword>
<accession>A0ABU6A9N2</accession>
<name>A0ABU6A9N2_9PSEU</name>
<comment type="caution">
    <text evidence="1">The sequence shown here is derived from an EMBL/GenBank/DDBJ whole genome shotgun (WGS) entry which is preliminary data.</text>
</comment>
<reference evidence="1 2" key="1">
    <citation type="submission" date="2023-10" db="EMBL/GenBank/DDBJ databases">
        <title>Saccharopolyspora sp. nov., isolated from mangrove soil.</title>
        <authorList>
            <person name="Lu Y."/>
            <person name="Liu W."/>
        </authorList>
    </citation>
    <scope>NUCLEOTIDE SEQUENCE [LARGE SCALE GENOMIC DNA]</scope>
    <source>
        <strain evidence="1 2">S2-29</strain>
    </source>
</reference>
<dbReference type="EMBL" id="JAWLNX010000007">
    <property type="protein sequence ID" value="MEB3368260.1"/>
    <property type="molecule type" value="Genomic_DNA"/>
</dbReference>
<dbReference type="Proteomes" id="UP001327093">
    <property type="component" value="Unassembled WGS sequence"/>
</dbReference>